<dbReference type="PANTHER" id="PTHR24096">
    <property type="entry name" value="LONG-CHAIN-FATTY-ACID--COA LIGASE"/>
    <property type="match status" value="1"/>
</dbReference>
<dbReference type="Pfam" id="PF00501">
    <property type="entry name" value="AMP-binding"/>
    <property type="match status" value="1"/>
</dbReference>
<evidence type="ECO:0000259" key="8">
    <source>
        <dbReference type="Pfam" id="PF13193"/>
    </source>
</evidence>
<feature type="domain" description="AMP-dependent synthetase/ligase" evidence="7">
    <location>
        <begin position="141"/>
        <end position="507"/>
    </location>
</feature>
<keyword evidence="5" id="KW-0067">ATP-binding</keyword>
<dbReference type="PANTHER" id="PTHR24096:SF317">
    <property type="entry name" value="ADENYLATE-FORMING ENZYME AFEA"/>
    <property type="match status" value="1"/>
</dbReference>
<keyword evidence="10" id="KW-1185">Reference proteome</keyword>
<dbReference type="AlphaFoldDB" id="A0AAN8RWR8"/>
<dbReference type="Pfam" id="PF13193">
    <property type="entry name" value="AMP-binding_C"/>
    <property type="match status" value="1"/>
</dbReference>
<dbReference type="Gene3D" id="3.30.300.30">
    <property type="match status" value="1"/>
</dbReference>
<dbReference type="InterPro" id="IPR042099">
    <property type="entry name" value="ANL_N_sf"/>
</dbReference>
<evidence type="ECO:0000313" key="9">
    <source>
        <dbReference type="EMBL" id="KAK6510911.1"/>
    </source>
</evidence>
<dbReference type="SUPFAM" id="SSF56801">
    <property type="entry name" value="Acetyl-CoA synthetase-like"/>
    <property type="match status" value="1"/>
</dbReference>
<feature type="domain" description="AMP-binding enzyme C-terminal" evidence="8">
    <location>
        <begin position="557"/>
        <end position="636"/>
    </location>
</feature>
<evidence type="ECO:0000256" key="2">
    <source>
        <dbReference type="ARBA" id="ARBA00006432"/>
    </source>
</evidence>
<evidence type="ECO:0000259" key="7">
    <source>
        <dbReference type="Pfam" id="PF00501"/>
    </source>
</evidence>
<organism evidence="9 10">
    <name type="scientific">Arthrobotrys conoides</name>
    <dbReference type="NCBI Taxonomy" id="74498"/>
    <lineage>
        <taxon>Eukaryota</taxon>
        <taxon>Fungi</taxon>
        <taxon>Dikarya</taxon>
        <taxon>Ascomycota</taxon>
        <taxon>Pezizomycotina</taxon>
        <taxon>Orbiliomycetes</taxon>
        <taxon>Orbiliales</taxon>
        <taxon>Orbiliaceae</taxon>
        <taxon>Arthrobotrys</taxon>
    </lineage>
</organism>
<keyword evidence="3" id="KW-0436">Ligase</keyword>
<evidence type="ECO:0000256" key="5">
    <source>
        <dbReference type="ARBA" id="ARBA00022840"/>
    </source>
</evidence>
<evidence type="ECO:0000256" key="1">
    <source>
        <dbReference type="ARBA" id="ARBA00005179"/>
    </source>
</evidence>
<dbReference type="Proteomes" id="UP001307849">
    <property type="component" value="Unassembled WGS sequence"/>
</dbReference>
<proteinExistence type="inferred from homology"/>
<evidence type="ECO:0000313" key="10">
    <source>
        <dbReference type="Proteomes" id="UP001307849"/>
    </source>
</evidence>
<comment type="caution">
    <text evidence="9">The sequence shown here is derived from an EMBL/GenBank/DDBJ whole genome shotgun (WGS) entry which is preliminary data.</text>
</comment>
<evidence type="ECO:0000256" key="6">
    <source>
        <dbReference type="SAM" id="MobiDB-lite"/>
    </source>
</evidence>
<dbReference type="InterPro" id="IPR045851">
    <property type="entry name" value="AMP-bd_C_sf"/>
</dbReference>
<accession>A0AAN8RWR8</accession>
<reference evidence="9 10" key="1">
    <citation type="submission" date="2019-10" db="EMBL/GenBank/DDBJ databases">
        <authorList>
            <person name="Palmer J.M."/>
        </authorList>
    </citation>
    <scope>NUCLEOTIDE SEQUENCE [LARGE SCALE GENOMIC DNA]</scope>
    <source>
        <strain evidence="9 10">TWF506</strain>
    </source>
</reference>
<dbReference type="GO" id="GO:0016405">
    <property type="term" value="F:CoA-ligase activity"/>
    <property type="evidence" value="ECO:0007669"/>
    <property type="project" value="TreeGrafter"/>
</dbReference>
<evidence type="ECO:0000256" key="3">
    <source>
        <dbReference type="ARBA" id="ARBA00022598"/>
    </source>
</evidence>
<dbReference type="GO" id="GO:0005524">
    <property type="term" value="F:ATP binding"/>
    <property type="evidence" value="ECO:0007669"/>
    <property type="project" value="UniProtKB-KW"/>
</dbReference>
<protein>
    <recommendedName>
        <fullName evidence="11">4-coumarate-CoA ligase</fullName>
    </recommendedName>
</protein>
<feature type="region of interest" description="Disordered" evidence="6">
    <location>
        <begin position="1"/>
        <end position="22"/>
    </location>
</feature>
<dbReference type="InterPro" id="IPR000873">
    <property type="entry name" value="AMP-dep_synth/lig_dom"/>
</dbReference>
<dbReference type="InterPro" id="IPR025110">
    <property type="entry name" value="AMP-bd_C"/>
</dbReference>
<sequence length="656" mass="73113">MATTAPQSFPPQPSPLPRTSTAPRFRFNRHFLSKWKAIVSSITVNKRKDRPAREKSSNDPTYISIKRLSTQSGSSKSLDQGPTHIEYSTPLTIEQSKVVQSSDMLPHAEDTGEPIMRGEQTYEIPHVDLLTWLFGNSEYDHNKTIYVDALHPERSMTALEVESKVKALIGGLRSIGVKPGNAVCIHSFNDIMYPVLFLAIIGCGAVFVGTNPGYTAFELEHHFRISCTDFIFVQPSLLKNVNDAVQRTSIQRDKIFAFDTEGQQFREEDGLRSFKELLKHEEEDWVKFNDEKSAKSTLMGFFASSGTTGLPKVIAISHYAWVAGSVILREPLERPYEVKRLMCLPSFHGFAAPLTIGVPLRLGQTTYILPRFDLDAFTKASANYEINETAVAPPVLQAFLKSPPETQNKLKTIKRIWCGGAPLNVKLQTEARACFASDSEIVNIWGMTEIGITVGMKYDDIDRTGAASKLLANTEARIVNELGVNVTHTGEQGEVQIRTPQCCSGYWGNRAATRELIIQDRWVRTGDVAYFKDGKLYIMDRKKEMIKVRGWQVAPAELEAILITHPLIKDAAVIGIKVGAEDNEHEVPRAYVVPAEVGAITETEVKEFILSKLSKYKALDGGVYFVEAIPKSPAGKILKKIIRAEWLSKGEQKPIV</sequence>
<dbReference type="GO" id="GO:0019748">
    <property type="term" value="P:secondary metabolic process"/>
    <property type="evidence" value="ECO:0007669"/>
    <property type="project" value="TreeGrafter"/>
</dbReference>
<comment type="pathway">
    <text evidence="1">Secondary metabolite biosynthesis.</text>
</comment>
<comment type="similarity">
    <text evidence="2">Belongs to the ATP-dependent AMP-binding enzyme family.</text>
</comment>
<name>A0AAN8RWR8_9PEZI</name>
<dbReference type="EMBL" id="JAVHJM010000007">
    <property type="protein sequence ID" value="KAK6510911.1"/>
    <property type="molecule type" value="Genomic_DNA"/>
</dbReference>
<keyword evidence="4" id="KW-0547">Nucleotide-binding</keyword>
<gene>
    <name evidence="9" type="ORF">TWF506_009999</name>
</gene>
<dbReference type="Gene3D" id="3.40.50.12780">
    <property type="entry name" value="N-terminal domain of ligase-like"/>
    <property type="match status" value="1"/>
</dbReference>
<evidence type="ECO:0008006" key="11">
    <source>
        <dbReference type="Google" id="ProtNLM"/>
    </source>
</evidence>
<evidence type="ECO:0000256" key="4">
    <source>
        <dbReference type="ARBA" id="ARBA00022741"/>
    </source>
</evidence>